<evidence type="ECO:0000256" key="6">
    <source>
        <dbReference type="SAM" id="Phobius"/>
    </source>
</evidence>
<sequence>MNSIIVFKLLSIIAIITIIYILFIKSFVLLLPFIFGWLISILIEPLVNFMNKKLKLYRGISSFISLILFIFTAGLFIAFIGGLIISEITNLSDSLPFIKEQLNNYAYIIINKSHSFFINIPPNIINYINKSLGTILNNFSSVVGIVASSTINFISIIPNILLFILVSLISAFFFSKDKDKIYNFLKRQLPSNLHKSKIVKVIKVIKEDLLFAIFGYIKAQFILMIFTFVESVIGLTILGIDYSILIALIVSVIDVLPFFGSGAVYIPWAIFSLLSENFKEAIFLIALYLIITLVRQTLEPKILSTQIGLYPLVTLMAIYIGLKVFGFMGIFLGPFIVIIFIAFQKAGLIPKFKDFNNN</sequence>
<feature type="transmembrane region" description="Helical" evidence="6">
    <location>
        <begin position="318"/>
        <end position="343"/>
    </location>
</feature>
<feature type="transmembrane region" description="Helical" evidence="6">
    <location>
        <begin position="281"/>
        <end position="298"/>
    </location>
</feature>
<evidence type="ECO:0000256" key="5">
    <source>
        <dbReference type="ARBA" id="ARBA00023136"/>
    </source>
</evidence>
<organism evidence="7 8">
    <name type="scientific">Caminicella sporogenes DSM 14501</name>
    <dbReference type="NCBI Taxonomy" id="1121266"/>
    <lineage>
        <taxon>Bacteria</taxon>
        <taxon>Bacillati</taxon>
        <taxon>Bacillota</taxon>
        <taxon>Clostridia</taxon>
        <taxon>Peptostreptococcales</taxon>
        <taxon>Caminicellaceae</taxon>
        <taxon>Caminicella</taxon>
    </lineage>
</organism>
<reference evidence="7 8" key="1">
    <citation type="submission" date="2016-11" db="EMBL/GenBank/DDBJ databases">
        <authorList>
            <person name="Jaros S."/>
            <person name="Januszkiewicz K."/>
            <person name="Wedrychowicz H."/>
        </authorList>
    </citation>
    <scope>NUCLEOTIDE SEQUENCE [LARGE SCALE GENOMIC DNA]</scope>
    <source>
        <strain evidence="7 8">DSM 14501</strain>
    </source>
</reference>
<dbReference type="AlphaFoldDB" id="A0A1M6MHR8"/>
<feature type="transmembrane region" description="Helical" evidence="6">
    <location>
        <begin position="209"/>
        <end position="238"/>
    </location>
</feature>
<keyword evidence="5 6" id="KW-0472">Membrane</keyword>
<dbReference type="NCBIfam" id="TIGR02872">
    <property type="entry name" value="spore_ytvI"/>
    <property type="match status" value="1"/>
</dbReference>
<evidence type="ECO:0000256" key="4">
    <source>
        <dbReference type="ARBA" id="ARBA00022989"/>
    </source>
</evidence>
<dbReference type="STRING" id="1121266.SAMN02745883_00544"/>
<protein>
    <submittedName>
        <fullName evidence="7">Sporulation integral membrane protein YtvI</fullName>
    </submittedName>
</protein>
<name>A0A1M6MHR8_9FIRM</name>
<feature type="transmembrane region" description="Helical" evidence="6">
    <location>
        <begin position="151"/>
        <end position="174"/>
    </location>
</feature>
<evidence type="ECO:0000313" key="8">
    <source>
        <dbReference type="Proteomes" id="UP000184082"/>
    </source>
</evidence>
<feature type="transmembrane region" description="Helical" evidence="6">
    <location>
        <begin position="63"/>
        <end position="85"/>
    </location>
</feature>
<proteinExistence type="inferred from homology"/>
<dbReference type="Pfam" id="PF01594">
    <property type="entry name" value="AI-2E_transport"/>
    <property type="match status" value="1"/>
</dbReference>
<evidence type="ECO:0000256" key="3">
    <source>
        <dbReference type="ARBA" id="ARBA00022692"/>
    </source>
</evidence>
<comment type="subcellular location">
    <subcellularLocation>
        <location evidence="1">Membrane</location>
        <topology evidence="1">Multi-pass membrane protein</topology>
    </subcellularLocation>
</comment>
<dbReference type="RefSeq" id="WP_072965852.1">
    <property type="nucleotide sequence ID" value="NZ_FRAJ01000004.1"/>
</dbReference>
<keyword evidence="4 6" id="KW-1133">Transmembrane helix</keyword>
<dbReference type="PANTHER" id="PTHR21716:SF68">
    <property type="entry name" value="TRANSPORT PROTEIN YTVI-RELATED"/>
    <property type="match status" value="1"/>
</dbReference>
<comment type="similarity">
    <text evidence="2">Belongs to the autoinducer-2 exporter (AI-2E) (TC 2.A.86) family.</text>
</comment>
<keyword evidence="3 6" id="KW-0812">Transmembrane</keyword>
<feature type="transmembrane region" description="Helical" evidence="6">
    <location>
        <begin position="244"/>
        <end position="274"/>
    </location>
</feature>
<dbReference type="Proteomes" id="UP000184082">
    <property type="component" value="Unassembled WGS sequence"/>
</dbReference>
<dbReference type="EMBL" id="FRAJ01000004">
    <property type="protein sequence ID" value="SHJ82840.1"/>
    <property type="molecule type" value="Genomic_DNA"/>
</dbReference>
<dbReference type="PANTHER" id="PTHR21716">
    <property type="entry name" value="TRANSMEMBRANE PROTEIN"/>
    <property type="match status" value="1"/>
</dbReference>
<keyword evidence="8" id="KW-1185">Reference proteome</keyword>
<evidence type="ECO:0000313" key="7">
    <source>
        <dbReference type="EMBL" id="SHJ82840.1"/>
    </source>
</evidence>
<evidence type="ECO:0000256" key="2">
    <source>
        <dbReference type="ARBA" id="ARBA00009773"/>
    </source>
</evidence>
<accession>A0A1M6MHR8</accession>
<dbReference type="GO" id="GO:0055085">
    <property type="term" value="P:transmembrane transport"/>
    <property type="evidence" value="ECO:0007669"/>
    <property type="project" value="TreeGrafter"/>
</dbReference>
<dbReference type="GO" id="GO:0016020">
    <property type="term" value="C:membrane"/>
    <property type="evidence" value="ECO:0007669"/>
    <property type="project" value="UniProtKB-SubCell"/>
</dbReference>
<dbReference type="InterPro" id="IPR002549">
    <property type="entry name" value="AI-2E-like"/>
</dbReference>
<feature type="transmembrane region" description="Helical" evidence="6">
    <location>
        <begin position="5"/>
        <end position="23"/>
    </location>
</feature>
<gene>
    <name evidence="7" type="ORF">SAMN02745883_00544</name>
</gene>
<feature type="transmembrane region" description="Helical" evidence="6">
    <location>
        <begin position="29"/>
        <end position="51"/>
    </location>
</feature>
<dbReference type="InterPro" id="IPR014227">
    <property type="entry name" value="YtvI-like"/>
</dbReference>
<evidence type="ECO:0000256" key="1">
    <source>
        <dbReference type="ARBA" id="ARBA00004141"/>
    </source>
</evidence>